<keyword evidence="1" id="KW-1133">Transmembrane helix</keyword>
<evidence type="ECO:0000256" key="1">
    <source>
        <dbReference type="SAM" id="Phobius"/>
    </source>
</evidence>
<accession>A0A832QCC3</accession>
<evidence type="ECO:0000313" key="3">
    <source>
        <dbReference type="Proteomes" id="UP000576550"/>
    </source>
</evidence>
<name>A0A832QCC3_9BACT</name>
<feature type="transmembrane region" description="Helical" evidence="1">
    <location>
        <begin position="12"/>
        <end position="34"/>
    </location>
</feature>
<feature type="transmembrane region" description="Helical" evidence="1">
    <location>
        <begin position="146"/>
        <end position="164"/>
    </location>
</feature>
<dbReference type="Proteomes" id="UP000576550">
    <property type="component" value="Unassembled WGS sequence"/>
</dbReference>
<feature type="transmembrane region" description="Helical" evidence="1">
    <location>
        <begin position="118"/>
        <end position="140"/>
    </location>
</feature>
<gene>
    <name evidence="2" type="ORF">GX533_03310</name>
</gene>
<dbReference type="AlphaFoldDB" id="A0A832QCC3"/>
<keyword evidence="1" id="KW-0812">Transmembrane</keyword>
<sequence length="182" mass="20790">MSKLLRRILKISVTPAILMIAGKLLGIIIANVVYHLDFFIDNQIRGIFSIQLYYTNPSTTLLVNSYSNLFMVICLAIPTLYFIIKTSVYQSSLQNPKTIVKITNFNILKWITKDDTSFLKIFIWGSFLVVACLIVVAQTIQGMTYQWIGILAGVLAVFSIWGTIKTYESEIDKIYPREDKLY</sequence>
<feature type="transmembrane region" description="Helical" evidence="1">
    <location>
        <begin position="66"/>
        <end position="84"/>
    </location>
</feature>
<reference evidence="2 3" key="1">
    <citation type="journal article" date="2020" name="Biotechnol. Biofuels">
        <title>New insights from the biogas microbiome by comprehensive genome-resolved metagenomics of nearly 1600 species originating from multiple anaerobic digesters.</title>
        <authorList>
            <person name="Campanaro S."/>
            <person name="Treu L."/>
            <person name="Rodriguez-R L.M."/>
            <person name="Kovalovszki A."/>
            <person name="Ziels R.M."/>
            <person name="Maus I."/>
            <person name="Zhu X."/>
            <person name="Kougias P.G."/>
            <person name="Basile A."/>
            <person name="Luo G."/>
            <person name="Schluter A."/>
            <person name="Konstantinidis K.T."/>
            <person name="Angelidaki I."/>
        </authorList>
    </citation>
    <scope>NUCLEOTIDE SEQUENCE [LARGE SCALE GENOMIC DNA]</scope>
    <source>
        <strain evidence="2">AS05jafATM_89</strain>
    </source>
</reference>
<dbReference type="EMBL" id="DUTP01000006">
    <property type="protein sequence ID" value="HHX99671.1"/>
    <property type="molecule type" value="Genomic_DNA"/>
</dbReference>
<protein>
    <submittedName>
        <fullName evidence="2">Uncharacterized protein</fullName>
    </submittedName>
</protein>
<evidence type="ECO:0000313" key="2">
    <source>
        <dbReference type="EMBL" id="HHX99671.1"/>
    </source>
</evidence>
<organism evidence="2 3">
    <name type="scientific">Candidatus Dojkabacteria bacterium</name>
    <dbReference type="NCBI Taxonomy" id="2099670"/>
    <lineage>
        <taxon>Bacteria</taxon>
        <taxon>Candidatus Dojkabacteria</taxon>
    </lineage>
</organism>
<keyword evidence="1" id="KW-0472">Membrane</keyword>
<proteinExistence type="predicted"/>
<comment type="caution">
    <text evidence="2">The sequence shown here is derived from an EMBL/GenBank/DDBJ whole genome shotgun (WGS) entry which is preliminary data.</text>
</comment>